<dbReference type="RefSeq" id="WP_109599760.1">
    <property type="nucleotide sequence ID" value="NZ_BONA01000072.1"/>
</dbReference>
<dbReference type="EMBL" id="QGGR01000019">
    <property type="protein sequence ID" value="PWK40453.1"/>
    <property type="molecule type" value="Genomic_DNA"/>
</dbReference>
<evidence type="ECO:0000313" key="2">
    <source>
        <dbReference type="EMBL" id="PWK40453.1"/>
    </source>
</evidence>
<dbReference type="Pfam" id="PF00903">
    <property type="entry name" value="Glyoxalase"/>
    <property type="match status" value="1"/>
</dbReference>
<accession>A0A316F4A7</accession>
<comment type="caution">
    <text evidence="2">The sequence shown here is derived from an EMBL/GenBank/DDBJ whole genome shotgun (WGS) entry which is preliminary data.</text>
</comment>
<reference evidence="2 3" key="1">
    <citation type="submission" date="2018-05" db="EMBL/GenBank/DDBJ databases">
        <title>Genomic Encyclopedia of Archaeal and Bacterial Type Strains, Phase II (KMG-II): from individual species to whole genera.</title>
        <authorList>
            <person name="Goeker M."/>
        </authorList>
    </citation>
    <scope>NUCLEOTIDE SEQUENCE [LARGE SCALE GENOMIC DNA]</scope>
    <source>
        <strain evidence="2 3">DSM 45184</strain>
    </source>
</reference>
<dbReference type="PROSITE" id="PS51819">
    <property type="entry name" value="VOC"/>
    <property type="match status" value="1"/>
</dbReference>
<gene>
    <name evidence="2" type="ORF">BC793_11960</name>
</gene>
<dbReference type="CDD" id="cd06587">
    <property type="entry name" value="VOC"/>
    <property type="match status" value="1"/>
</dbReference>
<dbReference type="Gene3D" id="3.10.180.10">
    <property type="entry name" value="2,3-Dihydroxybiphenyl 1,2-Dioxygenase, domain 1"/>
    <property type="match status" value="1"/>
</dbReference>
<evidence type="ECO:0000259" key="1">
    <source>
        <dbReference type="PROSITE" id="PS51819"/>
    </source>
</evidence>
<organism evidence="2 3">
    <name type="scientific">Actinoplanes xinjiangensis</name>
    <dbReference type="NCBI Taxonomy" id="512350"/>
    <lineage>
        <taxon>Bacteria</taxon>
        <taxon>Bacillati</taxon>
        <taxon>Actinomycetota</taxon>
        <taxon>Actinomycetes</taxon>
        <taxon>Micromonosporales</taxon>
        <taxon>Micromonosporaceae</taxon>
        <taxon>Actinoplanes</taxon>
    </lineage>
</organism>
<dbReference type="OrthoDB" id="5241041at2"/>
<proteinExistence type="predicted"/>
<dbReference type="Proteomes" id="UP000245697">
    <property type="component" value="Unassembled WGS sequence"/>
</dbReference>
<dbReference type="InterPro" id="IPR004360">
    <property type="entry name" value="Glyas_Fos-R_dOase_dom"/>
</dbReference>
<dbReference type="AlphaFoldDB" id="A0A316F4A7"/>
<sequence length="223" mass="23896">MQPRVSAAVPVCYVRDLAASRAFYSLFGYTEVRAGDDGDSRWSYLQCGEHTLLLAYVQPPLIQVELPLLIYLYVEDLAVVNAGLDDAGIGYELAGYPDHAPGGEFRTKDPDGNVVLVGQRAAVSPESRAVPSGAAARLSLIQQAAEAISRRGGAPANCQIGLPDGGACAEPAELKLADPWGETVWGCSTHADEALLNARSSFIATEDAYGLGPWLRHRQRRDQ</sequence>
<keyword evidence="3" id="KW-1185">Reference proteome</keyword>
<evidence type="ECO:0000313" key="3">
    <source>
        <dbReference type="Proteomes" id="UP000245697"/>
    </source>
</evidence>
<dbReference type="SUPFAM" id="SSF54593">
    <property type="entry name" value="Glyoxalase/Bleomycin resistance protein/Dihydroxybiphenyl dioxygenase"/>
    <property type="match status" value="1"/>
</dbReference>
<dbReference type="InterPro" id="IPR037523">
    <property type="entry name" value="VOC_core"/>
</dbReference>
<protein>
    <recommendedName>
        <fullName evidence="1">VOC domain-containing protein</fullName>
    </recommendedName>
</protein>
<dbReference type="InterPro" id="IPR029068">
    <property type="entry name" value="Glyas_Bleomycin-R_OHBP_Dase"/>
</dbReference>
<feature type="domain" description="VOC" evidence="1">
    <location>
        <begin position="4"/>
        <end position="120"/>
    </location>
</feature>
<name>A0A316F4A7_9ACTN</name>